<evidence type="ECO:0000256" key="3">
    <source>
        <dbReference type="ARBA" id="ARBA00023163"/>
    </source>
</evidence>
<dbReference type="EMBL" id="KZ819333">
    <property type="protein sequence ID" value="PWN18930.1"/>
    <property type="molecule type" value="Genomic_DNA"/>
</dbReference>
<dbReference type="OrthoDB" id="154356at2759"/>
<dbReference type="RefSeq" id="XP_025346090.1">
    <property type="nucleotide sequence ID" value="XM_025493079.1"/>
</dbReference>
<protein>
    <submittedName>
        <fullName evidence="7">Transcription initiation factor IID, TAF10 subunit</fullName>
    </submittedName>
</protein>
<dbReference type="STRING" id="1684307.A0A316U159"/>
<evidence type="ECO:0000256" key="2">
    <source>
        <dbReference type="ARBA" id="ARBA00023015"/>
    </source>
</evidence>
<comment type="subcellular location">
    <subcellularLocation>
        <location evidence="1">Nucleus</location>
    </subcellularLocation>
</comment>
<keyword evidence="8" id="KW-1185">Reference proteome</keyword>
<dbReference type="GO" id="GO:0005669">
    <property type="term" value="C:transcription factor TFIID complex"/>
    <property type="evidence" value="ECO:0007669"/>
    <property type="project" value="TreeGrafter"/>
</dbReference>
<dbReference type="PRINTS" id="PR01443">
    <property type="entry name" value="TFIID30KDSUB"/>
</dbReference>
<reference evidence="7 8" key="1">
    <citation type="journal article" date="2018" name="Mol. Biol. Evol.">
        <title>Broad Genomic Sampling Reveals a Smut Pathogenic Ancestry of the Fungal Clade Ustilaginomycotina.</title>
        <authorList>
            <person name="Kijpornyongpan T."/>
            <person name="Mondo S.J."/>
            <person name="Barry K."/>
            <person name="Sandor L."/>
            <person name="Lee J."/>
            <person name="Lipzen A."/>
            <person name="Pangilinan J."/>
            <person name="LaButti K."/>
            <person name="Hainaut M."/>
            <person name="Henrissat B."/>
            <person name="Grigoriev I.V."/>
            <person name="Spatafora J.W."/>
            <person name="Aime M.C."/>
        </authorList>
    </citation>
    <scope>NUCLEOTIDE SEQUENCE [LARGE SCALE GENOMIC DNA]</scope>
    <source>
        <strain evidence="7 8">MCA 4718</strain>
    </source>
</reference>
<feature type="region of interest" description="Disordered" evidence="6">
    <location>
        <begin position="183"/>
        <end position="225"/>
    </location>
</feature>
<name>A0A316U159_9BASI</name>
<dbReference type="AlphaFoldDB" id="A0A316U159"/>
<feature type="compositionally biased region" description="Low complexity" evidence="6">
    <location>
        <begin position="185"/>
        <end position="196"/>
    </location>
</feature>
<keyword evidence="4" id="KW-0539">Nucleus</keyword>
<feature type="compositionally biased region" description="Low complexity" evidence="6">
    <location>
        <begin position="26"/>
        <end position="40"/>
    </location>
</feature>
<dbReference type="GeneID" id="37014813"/>
<dbReference type="InterPro" id="IPR003923">
    <property type="entry name" value="TAF10"/>
</dbReference>
<evidence type="ECO:0000313" key="8">
    <source>
        <dbReference type="Proteomes" id="UP000245942"/>
    </source>
</evidence>
<keyword evidence="3" id="KW-0804">Transcription</keyword>
<evidence type="ECO:0000256" key="4">
    <source>
        <dbReference type="ARBA" id="ARBA00023242"/>
    </source>
</evidence>
<dbReference type="Proteomes" id="UP000245942">
    <property type="component" value="Unassembled WGS sequence"/>
</dbReference>
<dbReference type="GO" id="GO:0006367">
    <property type="term" value="P:transcription initiation at RNA polymerase II promoter"/>
    <property type="evidence" value="ECO:0007669"/>
    <property type="project" value="TreeGrafter"/>
</dbReference>
<dbReference type="PANTHER" id="PTHR21242">
    <property type="entry name" value="TRANSCRIPTION INITIATION FACTOR TFIID SUBUNIT 10"/>
    <property type="match status" value="1"/>
</dbReference>
<gene>
    <name evidence="7" type="ORF">BCV69DRAFT_284548</name>
</gene>
<keyword evidence="7" id="KW-0648">Protein biosynthesis</keyword>
<feature type="region of interest" description="Disordered" evidence="6">
    <location>
        <begin position="1"/>
        <end position="118"/>
    </location>
</feature>
<dbReference type="CDD" id="cd07982">
    <property type="entry name" value="HFD_TAF10"/>
    <property type="match status" value="1"/>
</dbReference>
<evidence type="ECO:0000256" key="5">
    <source>
        <dbReference type="ARBA" id="ARBA00025730"/>
    </source>
</evidence>
<evidence type="ECO:0000256" key="6">
    <source>
        <dbReference type="SAM" id="MobiDB-lite"/>
    </source>
</evidence>
<dbReference type="GO" id="GO:0003743">
    <property type="term" value="F:translation initiation factor activity"/>
    <property type="evidence" value="ECO:0007669"/>
    <property type="project" value="UniProtKB-KW"/>
</dbReference>
<keyword evidence="2" id="KW-0805">Transcription regulation</keyword>
<sequence>MSASPAPPQTNGISNAHGADVEMSNAAPLDPSASSSSSAPSPHPHPHPQTAGAPPPAATATAAAAAVEGTAVASASGSGSGSGRTRGASAGAGVGTAGGAARKQEPLMKREEEEAKKDRSLAELLGMLDGYRPVIPEEVTDYYLQRSGFESHDPRLNRLLSISAEKFISDIVSDAYQYSRIRSNATSGRPPAAAASGPGGGGAGGTASGGAGGGGGPGGVDRSKTVLTMDDLTAALGEYGVNAKRADSYR</sequence>
<dbReference type="GO" id="GO:1990841">
    <property type="term" value="F:promoter-specific chromatin binding"/>
    <property type="evidence" value="ECO:0007669"/>
    <property type="project" value="TreeGrafter"/>
</dbReference>
<evidence type="ECO:0000256" key="1">
    <source>
        <dbReference type="ARBA" id="ARBA00004123"/>
    </source>
</evidence>
<comment type="similarity">
    <text evidence="5">Belongs to the TAF10 family.</text>
</comment>
<feature type="compositionally biased region" description="Basic and acidic residues" evidence="6">
    <location>
        <begin position="102"/>
        <end position="118"/>
    </location>
</feature>
<dbReference type="GO" id="GO:0000124">
    <property type="term" value="C:SAGA complex"/>
    <property type="evidence" value="ECO:0007669"/>
    <property type="project" value="TreeGrafter"/>
</dbReference>
<feature type="compositionally biased region" description="Low complexity" evidence="6">
    <location>
        <begin position="48"/>
        <end position="77"/>
    </location>
</feature>
<keyword evidence="7" id="KW-0396">Initiation factor</keyword>
<evidence type="ECO:0000313" key="7">
    <source>
        <dbReference type="EMBL" id="PWN18930.1"/>
    </source>
</evidence>
<dbReference type="Pfam" id="PF03540">
    <property type="entry name" value="TAF10"/>
    <property type="match status" value="1"/>
</dbReference>
<dbReference type="GO" id="GO:0016251">
    <property type="term" value="F:RNA polymerase II general transcription initiation factor activity"/>
    <property type="evidence" value="ECO:0007669"/>
    <property type="project" value="TreeGrafter"/>
</dbReference>
<organism evidence="7 8">
    <name type="scientific">Pseudomicrostroma glucosiphilum</name>
    <dbReference type="NCBI Taxonomy" id="1684307"/>
    <lineage>
        <taxon>Eukaryota</taxon>
        <taxon>Fungi</taxon>
        <taxon>Dikarya</taxon>
        <taxon>Basidiomycota</taxon>
        <taxon>Ustilaginomycotina</taxon>
        <taxon>Exobasidiomycetes</taxon>
        <taxon>Microstromatales</taxon>
        <taxon>Microstromatales incertae sedis</taxon>
        <taxon>Pseudomicrostroma</taxon>
    </lineage>
</organism>
<proteinExistence type="inferred from homology"/>
<feature type="compositionally biased region" description="Gly residues" evidence="6">
    <location>
        <begin position="197"/>
        <end position="219"/>
    </location>
</feature>
<feature type="compositionally biased region" description="Gly residues" evidence="6">
    <location>
        <begin position="78"/>
        <end position="98"/>
    </location>
</feature>
<dbReference type="PANTHER" id="PTHR21242:SF0">
    <property type="entry name" value="TRANSCRIPTION INITIATION FACTOR TFIID SUBUNIT 10"/>
    <property type="match status" value="1"/>
</dbReference>
<accession>A0A316U159</accession>